<feature type="region of interest" description="Disordered" evidence="1">
    <location>
        <begin position="20"/>
        <end position="80"/>
    </location>
</feature>
<sequence length="80" mass="8811">MPPECVRVCPQKEAKLGAACEDELRGPQPTTRDPTEKEGGVRRHPSREQWWKRALDTILGPLQEEQSGDTVASPTKMAAG</sequence>
<dbReference type="Proteomes" id="UP001066276">
    <property type="component" value="Chromosome 1_1"/>
</dbReference>
<dbReference type="AlphaFoldDB" id="A0AAV7WYG5"/>
<name>A0AAV7WYG5_PLEWA</name>
<comment type="caution">
    <text evidence="2">The sequence shown here is derived from an EMBL/GenBank/DDBJ whole genome shotgun (WGS) entry which is preliminary data.</text>
</comment>
<evidence type="ECO:0000313" key="2">
    <source>
        <dbReference type="EMBL" id="KAJ1217786.1"/>
    </source>
</evidence>
<feature type="compositionally biased region" description="Basic and acidic residues" evidence="1">
    <location>
        <begin position="33"/>
        <end position="55"/>
    </location>
</feature>
<organism evidence="2 3">
    <name type="scientific">Pleurodeles waltl</name>
    <name type="common">Iberian ribbed newt</name>
    <dbReference type="NCBI Taxonomy" id="8319"/>
    <lineage>
        <taxon>Eukaryota</taxon>
        <taxon>Metazoa</taxon>
        <taxon>Chordata</taxon>
        <taxon>Craniata</taxon>
        <taxon>Vertebrata</taxon>
        <taxon>Euteleostomi</taxon>
        <taxon>Amphibia</taxon>
        <taxon>Batrachia</taxon>
        <taxon>Caudata</taxon>
        <taxon>Salamandroidea</taxon>
        <taxon>Salamandridae</taxon>
        <taxon>Pleurodelinae</taxon>
        <taxon>Pleurodeles</taxon>
    </lineage>
</organism>
<proteinExistence type="predicted"/>
<protein>
    <submittedName>
        <fullName evidence="2">Uncharacterized protein</fullName>
    </submittedName>
</protein>
<keyword evidence="3" id="KW-1185">Reference proteome</keyword>
<reference evidence="2" key="1">
    <citation type="journal article" date="2022" name="bioRxiv">
        <title>Sequencing and chromosome-scale assembly of the giantPleurodeles waltlgenome.</title>
        <authorList>
            <person name="Brown T."/>
            <person name="Elewa A."/>
            <person name="Iarovenko S."/>
            <person name="Subramanian E."/>
            <person name="Araus A.J."/>
            <person name="Petzold A."/>
            <person name="Susuki M."/>
            <person name="Suzuki K.-i.T."/>
            <person name="Hayashi T."/>
            <person name="Toyoda A."/>
            <person name="Oliveira C."/>
            <person name="Osipova E."/>
            <person name="Leigh N.D."/>
            <person name="Simon A."/>
            <person name="Yun M.H."/>
        </authorList>
    </citation>
    <scope>NUCLEOTIDE SEQUENCE</scope>
    <source>
        <strain evidence="2">20211129_DDA</strain>
        <tissue evidence="2">Liver</tissue>
    </source>
</reference>
<evidence type="ECO:0000313" key="3">
    <source>
        <dbReference type="Proteomes" id="UP001066276"/>
    </source>
</evidence>
<evidence type="ECO:0000256" key="1">
    <source>
        <dbReference type="SAM" id="MobiDB-lite"/>
    </source>
</evidence>
<accession>A0AAV7WYG5</accession>
<dbReference type="EMBL" id="JANPWB010000001">
    <property type="protein sequence ID" value="KAJ1217786.1"/>
    <property type="molecule type" value="Genomic_DNA"/>
</dbReference>
<gene>
    <name evidence="2" type="ORF">NDU88_005376</name>
</gene>
<feature type="compositionally biased region" description="Polar residues" evidence="1">
    <location>
        <begin position="64"/>
        <end position="73"/>
    </location>
</feature>